<dbReference type="GO" id="GO:0005739">
    <property type="term" value="C:mitochondrion"/>
    <property type="evidence" value="ECO:0007669"/>
    <property type="project" value="TreeGrafter"/>
</dbReference>
<dbReference type="SUPFAM" id="SSF111331">
    <property type="entry name" value="NAD kinase/diacylglycerol kinase-like"/>
    <property type="match status" value="1"/>
</dbReference>
<dbReference type="PANTHER" id="PTHR12358:SF31">
    <property type="entry name" value="ACYLGLYCEROL KINASE, MITOCHONDRIAL"/>
    <property type="match status" value="1"/>
</dbReference>
<evidence type="ECO:0000313" key="2">
    <source>
        <dbReference type="EMBL" id="KAJ6224366.1"/>
    </source>
</evidence>
<proteinExistence type="predicted"/>
<dbReference type="EMBL" id="JAPWDV010000001">
    <property type="protein sequence ID" value="KAJ6224366.1"/>
    <property type="molecule type" value="Genomic_DNA"/>
</dbReference>
<name>A0A9Q0RSK9_BLOTA</name>
<dbReference type="OMA" id="VEYEETC"/>
<evidence type="ECO:0000313" key="3">
    <source>
        <dbReference type="Proteomes" id="UP001142055"/>
    </source>
</evidence>
<dbReference type="GO" id="GO:0001729">
    <property type="term" value="F:ceramide kinase activity"/>
    <property type="evidence" value="ECO:0007669"/>
    <property type="project" value="TreeGrafter"/>
</dbReference>
<sequence length="524" mass="60196">MGRVIKIFKTLRNNWKKTVFFSALTAYGTYWGHGKYVEFNSMRAYCNEAMLYGQQKIAPLHPNRHVTVILNPVANKKNSKNDYEKYCAPLFHLSGLKVSVVVTEEEGQAKALMEIMDNTDCVIVAGGDGTVHETLTGLLRRPDCHLAVKRFPIGIVPVGKNNTIAYNLNRHVFTPGDTKVKILGESTMSVIRQLLNEVDVMKVEGDQGRPVYSLGALNVGQIRNTIGKLDEYWYLGQRMKPYLTFFFQSFRNLSNIWDDNENIEISYTKPCSGCSKCYQRFMDQPESLVDLNGQTNHNQTNRRWWHMFLPRNLPKQTKPDAKAIQLEQMKNTINEECDQWHTFSINSKNILIRNKIGTSQLEMITHPSDMKRSQFVKEGICKNKEFEGQEPPYQVVVAKDYQIKMPNIDDGEQLLLGEDQINHSESEVPVKEQTLTRRGRSIDENINGSFKLAEIESLPINPNGIKELDVDEITQEEKIEENVPEETTEELGHNKWLSIDNENYEYQSTLRITLLPQKVNIYHG</sequence>
<dbReference type="PROSITE" id="PS50146">
    <property type="entry name" value="DAGK"/>
    <property type="match status" value="1"/>
</dbReference>
<comment type="caution">
    <text evidence="2">The sequence shown here is derived from an EMBL/GenBank/DDBJ whole genome shotgun (WGS) entry which is preliminary data.</text>
</comment>
<dbReference type="InterPro" id="IPR017438">
    <property type="entry name" value="ATP-NAD_kinase_N"/>
</dbReference>
<organism evidence="2 3">
    <name type="scientific">Blomia tropicalis</name>
    <name type="common">Mite</name>
    <dbReference type="NCBI Taxonomy" id="40697"/>
    <lineage>
        <taxon>Eukaryota</taxon>
        <taxon>Metazoa</taxon>
        <taxon>Ecdysozoa</taxon>
        <taxon>Arthropoda</taxon>
        <taxon>Chelicerata</taxon>
        <taxon>Arachnida</taxon>
        <taxon>Acari</taxon>
        <taxon>Acariformes</taxon>
        <taxon>Sarcoptiformes</taxon>
        <taxon>Astigmata</taxon>
        <taxon>Glycyphagoidea</taxon>
        <taxon>Echimyopodidae</taxon>
        <taxon>Blomia</taxon>
    </lineage>
</organism>
<gene>
    <name evidence="2" type="ORF">RDWZM_002911</name>
</gene>
<protein>
    <recommendedName>
        <fullName evidence="1">DAGKc domain-containing protein</fullName>
    </recommendedName>
</protein>
<feature type="domain" description="DAGKc" evidence="1">
    <location>
        <begin position="61"/>
        <end position="207"/>
    </location>
</feature>
<dbReference type="GO" id="GO:0046513">
    <property type="term" value="P:ceramide biosynthetic process"/>
    <property type="evidence" value="ECO:0007669"/>
    <property type="project" value="TreeGrafter"/>
</dbReference>
<keyword evidence="3" id="KW-1185">Reference proteome</keyword>
<dbReference type="Proteomes" id="UP001142055">
    <property type="component" value="Chromosome 1"/>
</dbReference>
<dbReference type="InterPro" id="IPR001206">
    <property type="entry name" value="Diacylglycerol_kinase_cat_dom"/>
</dbReference>
<dbReference type="Pfam" id="PF00781">
    <property type="entry name" value="DAGK_cat"/>
    <property type="match status" value="1"/>
</dbReference>
<dbReference type="InterPro" id="IPR050187">
    <property type="entry name" value="Lipid_Phosphate_FormReg"/>
</dbReference>
<dbReference type="SMART" id="SM00046">
    <property type="entry name" value="DAGKc"/>
    <property type="match status" value="1"/>
</dbReference>
<dbReference type="Gene3D" id="3.40.50.10330">
    <property type="entry name" value="Probable inorganic polyphosphate/atp-NAD kinase, domain 1"/>
    <property type="match status" value="1"/>
</dbReference>
<dbReference type="AlphaFoldDB" id="A0A9Q0RSK9"/>
<dbReference type="InterPro" id="IPR016064">
    <property type="entry name" value="NAD/diacylglycerol_kinase_sf"/>
</dbReference>
<dbReference type="GO" id="GO:0047620">
    <property type="term" value="F:acylglycerol kinase activity"/>
    <property type="evidence" value="ECO:0007669"/>
    <property type="project" value="TreeGrafter"/>
</dbReference>
<dbReference type="GO" id="GO:0004143">
    <property type="term" value="F:ATP-dependent diacylglycerol kinase activity"/>
    <property type="evidence" value="ECO:0007669"/>
    <property type="project" value="TreeGrafter"/>
</dbReference>
<evidence type="ECO:0000259" key="1">
    <source>
        <dbReference type="PROSITE" id="PS50146"/>
    </source>
</evidence>
<accession>A0A9Q0RSK9</accession>
<reference evidence="2" key="1">
    <citation type="submission" date="2022-12" db="EMBL/GenBank/DDBJ databases">
        <title>Genome assemblies of Blomia tropicalis.</title>
        <authorList>
            <person name="Cui Y."/>
        </authorList>
    </citation>
    <scope>NUCLEOTIDE SEQUENCE</scope>
    <source>
        <tissue evidence="2">Adult mites</tissue>
    </source>
</reference>
<dbReference type="GO" id="GO:0016020">
    <property type="term" value="C:membrane"/>
    <property type="evidence" value="ECO:0007669"/>
    <property type="project" value="TreeGrafter"/>
</dbReference>
<dbReference type="GO" id="GO:0046512">
    <property type="term" value="P:sphingosine biosynthetic process"/>
    <property type="evidence" value="ECO:0007669"/>
    <property type="project" value="TreeGrafter"/>
</dbReference>
<dbReference type="PANTHER" id="PTHR12358">
    <property type="entry name" value="SPHINGOSINE KINASE"/>
    <property type="match status" value="1"/>
</dbReference>